<protein>
    <submittedName>
        <fullName evidence="2">Surface antigen BspA-like</fullName>
    </submittedName>
</protein>
<feature type="transmembrane region" description="Helical" evidence="1">
    <location>
        <begin position="982"/>
        <end position="1005"/>
    </location>
</feature>
<dbReference type="SMR" id="A2DPE3"/>
<dbReference type="EMBL" id="DS113227">
    <property type="protein sequence ID" value="EAY17687.1"/>
    <property type="molecule type" value="Genomic_DNA"/>
</dbReference>
<keyword evidence="1" id="KW-0472">Membrane</keyword>
<sequence>MLQRTLITSLLSSNICLNSEITVDKDTTTITDINDISNIKSNQVTSTLIINDDTSSQWPQTASTSYFKFKKLVINCKSLSEFTALKVNDPSGTLTDYYFEYLEQVTLPDNIHTIRGEAFKNSPIKTINLENITTLSVNAFTNCHYLEKLTIAATQIPLAFAQNCPMLTEVILTNENVDMQSMAFMYCSSLSKIDFTKISSIGESAFSYTGFTSIEFPSLVIGQSAFAYTPLNKVTFSADVTINGNAFEGTKIQSVSIAITSSNPTLSFANCFMLQDATITSEGDFTIPSGCFSGCHALKNVNCENATSVSDNAFYDCINLTTINGKKITSYGKSALENCENLVITINSSSTSFSSRSFVNCRKLVLTELTDHKADYAFLGCTSITKLQLEESVSTYMFAACTSLESIEIGEGCDEIKENAFANCTKLSSIKFNHPETVSIATDAFANTLSLVNLDLENVSVTGYPFRNSGLQTVSIGANVITVTFNQRTDEYEPQFIFNQCDNIEKVTIKKNVEFFIPQSFLFLDKATIEFEGNNPNLTNKNGIIYDNDGKIIFVTPDCEETSLTFSKESDTIDDGALYYNKNIKEIKISKFMTGVSFQFAKHIKEVTINYDNYSNPTSIPALCFAGCISLKKLTIENAVESIGNQAFMFCKSLTDVTLLERMIFGEQAFSFCTSLKSIKIPLFSEDADSLFMGCISLKEVEFHPFQSTISDRMFMMTGFKKFTVPGSINSIGDGAFGFCQKLSKFELSKESYEFMELDSSIGDWFSSDADENIDLSNLDSQVLFYFSHLDIDPNDFNAKVNTNFTFVISSTVSAIRANTFSKFAYVDVEIDKENIFFKVDGNCIINKLTNELVATFGVLDRSFKISSDVEFIRTEIYPGKAHVFKDANDKTFDNDIQARQLKIPSSVKEISQNINSIEDIRSICYDGKYFNGDVSGNTPAYVSKKYIYPTFLDNVRNTKCQSNYLDKDKARHRIGMTGPEIGLTVGLVIVTVLLVIAIILYILLPFSKLVLKAAAAAAAP</sequence>
<dbReference type="Gene3D" id="3.80.10.10">
    <property type="entry name" value="Ribonuclease Inhibitor"/>
    <property type="match status" value="4"/>
</dbReference>
<dbReference type="VEuPathDB" id="TrichDB:TVAG_169990"/>
<dbReference type="AlphaFoldDB" id="A2DPE3"/>
<dbReference type="InterPro" id="IPR032675">
    <property type="entry name" value="LRR_dom_sf"/>
</dbReference>
<dbReference type="InterPro" id="IPR053139">
    <property type="entry name" value="Surface_bspA-like"/>
</dbReference>
<dbReference type="SUPFAM" id="SSF52058">
    <property type="entry name" value="L domain-like"/>
    <property type="match status" value="2"/>
</dbReference>
<organism evidence="2 3">
    <name type="scientific">Trichomonas vaginalis (strain ATCC PRA-98 / G3)</name>
    <dbReference type="NCBI Taxonomy" id="412133"/>
    <lineage>
        <taxon>Eukaryota</taxon>
        <taxon>Metamonada</taxon>
        <taxon>Parabasalia</taxon>
        <taxon>Trichomonadida</taxon>
        <taxon>Trichomonadidae</taxon>
        <taxon>Trichomonas</taxon>
    </lineage>
</organism>
<dbReference type="InParanoid" id="A2DPE3"/>
<keyword evidence="1" id="KW-1133">Transmembrane helix</keyword>
<evidence type="ECO:0000313" key="2">
    <source>
        <dbReference type="EMBL" id="EAY17687.1"/>
    </source>
</evidence>
<dbReference type="Pfam" id="PF13306">
    <property type="entry name" value="LRR_5"/>
    <property type="match status" value="5"/>
</dbReference>
<evidence type="ECO:0000256" key="1">
    <source>
        <dbReference type="SAM" id="Phobius"/>
    </source>
</evidence>
<accession>A2DPE3</accession>
<dbReference type="InterPro" id="IPR026906">
    <property type="entry name" value="LRR_5"/>
</dbReference>
<dbReference type="Proteomes" id="UP000001542">
    <property type="component" value="Unassembled WGS sequence"/>
</dbReference>
<reference evidence="2" key="1">
    <citation type="submission" date="2006-10" db="EMBL/GenBank/DDBJ databases">
        <authorList>
            <person name="Amadeo P."/>
            <person name="Zhao Q."/>
            <person name="Wortman J."/>
            <person name="Fraser-Liggett C."/>
            <person name="Carlton J."/>
        </authorList>
    </citation>
    <scope>NUCLEOTIDE SEQUENCE</scope>
    <source>
        <strain evidence="2">G3</strain>
    </source>
</reference>
<dbReference type="RefSeq" id="XP_001329822.1">
    <property type="nucleotide sequence ID" value="XM_001329787.1"/>
</dbReference>
<dbReference type="VEuPathDB" id="TrichDB:TVAGG3_0680950"/>
<name>A2DPE3_TRIV3</name>
<proteinExistence type="predicted"/>
<reference evidence="2" key="2">
    <citation type="journal article" date="2007" name="Science">
        <title>Draft genome sequence of the sexually transmitted pathogen Trichomonas vaginalis.</title>
        <authorList>
            <person name="Carlton J.M."/>
            <person name="Hirt R.P."/>
            <person name="Silva J.C."/>
            <person name="Delcher A.L."/>
            <person name="Schatz M."/>
            <person name="Zhao Q."/>
            <person name="Wortman J.R."/>
            <person name="Bidwell S.L."/>
            <person name="Alsmark U.C.M."/>
            <person name="Besteiro S."/>
            <person name="Sicheritz-Ponten T."/>
            <person name="Noel C.J."/>
            <person name="Dacks J.B."/>
            <person name="Foster P.G."/>
            <person name="Simillion C."/>
            <person name="Van de Peer Y."/>
            <person name="Miranda-Saavedra D."/>
            <person name="Barton G.J."/>
            <person name="Westrop G.D."/>
            <person name="Mueller S."/>
            <person name="Dessi D."/>
            <person name="Fiori P.L."/>
            <person name="Ren Q."/>
            <person name="Paulsen I."/>
            <person name="Zhang H."/>
            <person name="Bastida-Corcuera F.D."/>
            <person name="Simoes-Barbosa A."/>
            <person name="Brown M.T."/>
            <person name="Hayes R.D."/>
            <person name="Mukherjee M."/>
            <person name="Okumura C.Y."/>
            <person name="Schneider R."/>
            <person name="Smith A.J."/>
            <person name="Vanacova S."/>
            <person name="Villalvazo M."/>
            <person name="Haas B.J."/>
            <person name="Pertea M."/>
            <person name="Feldblyum T.V."/>
            <person name="Utterback T.R."/>
            <person name="Shu C.L."/>
            <person name="Osoegawa K."/>
            <person name="de Jong P.J."/>
            <person name="Hrdy I."/>
            <person name="Horvathova L."/>
            <person name="Zubacova Z."/>
            <person name="Dolezal P."/>
            <person name="Malik S.B."/>
            <person name="Logsdon J.M. Jr."/>
            <person name="Henze K."/>
            <person name="Gupta A."/>
            <person name="Wang C.C."/>
            <person name="Dunne R.L."/>
            <person name="Upcroft J.A."/>
            <person name="Upcroft P."/>
            <person name="White O."/>
            <person name="Salzberg S.L."/>
            <person name="Tang P."/>
            <person name="Chiu C.-H."/>
            <person name="Lee Y.-S."/>
            <person name="Embley T.M."/>
            <person name="Coombs G.H."/>
            <person name="Mottram J.C."/>
            <person name="Tachezy J."/>
            <person name="Fraser-Liggett C.M."/>
            <person name="Johnson P.J."/>
        </authorList>
    </citation>
    <scope>NUCLEOTIDE SEQUENCE [LARGE SCALE GENOMIC DNA]</scope>
    <source>
        <strain evidence="2">G3</strain>
    </source>
</reference>
<keyword evidence="3" id="KW-1185">Reference proteome</keyword>
<keyword evidence="1" id="KW-0812">Transmembrane</keyword>
<evidence type="ECO:0000313" key="3">
    <source>
        <dbReference type="Proteomes" id="UP000001542"/>
    </source>
</evidence>
<dbReference type="PANTHER" id="PTHR45661:SF3">
    <property type="entry name" value="IG-LIKE DOMAIN-CONTAINING PROTEIN"/>
    <property type="match status" value="1"/>
</dbReference>
<dbReference type="PANTHER" id="PTHR45661">
    <property type="entry name" value="SURFACE ANTIGEN"/>
    <property type="match status" value="1"/>
</dbReference>
<gene>
    <name evidence="2" type="ORF">TVAG_169990</name>
</gene>
<dbReference type="KEGG" id="tva:4775705"/>